<protein>
    <submittedName>
        <fullName evidence="1">Uncharacterized protein</fullName>
    </submittedName>
</protein>
<evidence type="ECO:0000313" key="2">
    <source>
        <dbReference type="Proteomes" id="UP000270094"/>
    </source>
</evidence>
<dbReference type="AlphaFoldDB" id="A0A3P7JZ26"/>
<reference evidence="1 2" key="1">
    <citation type="submission" date="2018-11" db="EMBL/GenBank/DDBJ databases">
        <authorList>
            <consortium name="Pathogen Informatics"/>
        </authorList>
    </citation>
    <scope>NUCLEOTIDE SEQUENCE [LARGE SCALE GENOMIC DNA]</scope>
</reference>
<organism evidence="1 2">
    <name type="scientific">Strongylus vulgaris</name>
    <name type="common">Blood worm</name>
    <dbReference type="NCBI Taxonomy" id="40348"/>
    <lineage>
        <taxon>Eukaryota</taxon>
        <taxon>Metazoa</taxon>
        <taxon>Ecdysozoa</taxon>
        <taxon>Nematoda</taxon>
        <taxon>Chromadorea</taxon>
        <taxon>Rhabditida</taxon>
        <taxon>Rhabditina</taxon>
        <taxon>Rhabditomorpha</taxon>
        <taxon>Strongyloidea</taxon>
        <taxon>Strongylidae</taxon>
        <taxon>Strongylus</taxon>
    </lineage>
</organism>
<sequence length="92" mass="10220">MSEAPRLADSVARWSLIHIDQGLPGVKARLTKLLCSGKKLLLVQPSKKKASDVIKTDVRRTGRHGCRPKGHVNASTWSLSHALYLQRQDSLH</sequence>
<proteinExistence type="predicted"/>
<dbReference type="EMBL" id="UYYB01113517">
    <property type="protein sequence ID" value="VDM81567.1"/>
    <property type="molecule type" value="Genomic_DNA"/>
</dbReference>
<accession>A0A3P7JZ26</accession>
<dbReference type="Proteomes" id="UP000270094">
    <property type="component" value="Unassembled WGS sequence"/>
</dbReference>
<gene>
    <name evidence="1" type="ORF">SVUK_LOCUS16565</name>
</gene>
<keyword evidence="2" id="KW-1185">Reference proteome</keyword>
<name>A0A3P7JZ26_STRVU</name>
<evidence type="ECO:0000313" key="1">
    <source>
        <dbReference type="EMBL" id="VDM81567.1"/>
    </source>
</evidence>